<keyword evidence="2" id="KW-0732">Signal</keyword>
<feature type="signal peptide" evidence="2">
    <location>
        <begin position="1"/>
        <end position="22"/>
    </location>
</feature>
<dbReference type="RefSeq" id="XP_008316099.1">
    <property type="nucleotide sequence ID" value="XM_008317877.3"/>
</dbReference>
<dbReference type="STRING" id="244447.ENSCSEP00000027120"/>
<feature type="region of interest" description="Disordered" evidence="1">
    <location>
        <begin position="429"/>
        <end position="455"/>
    </location>
</feature>
<keyword evidence="4" id="KW-1185">Reference proteome</keyword>
<name>A0A3P8WR41_CYNSE</name>
<dbReference type="Ensembl" id="ENSCSET00000027485.1">
    <property type="protein sequence ID" value="ENSCSEP00000027120.1"/>
    <property type="gene ID" value="ENSCSEG00000017332.1"/>
</dbReference>
<dbReference type="Proteomes" id="UP000265120">
    <property type="component" value="Chromosome 10"/>
</dbReference>
<dbReference type="GeneTree" id="ENSGT00390000003348"/>
<reference evidence="3 4" key="1">
    <citation type="journal article" date="2014" name="Nat. Genet.">
        <title>Whole-genome sequence of a flatfish provides insights into ZW sex chromosome evolution and adaptation to a benthic lifestyle.</title>
        <authorList>
            <person name="Chen S."/>
            <person name="Zhang G."/>
            <person name="Shao C."/>
            <person name="Huang Q."/>
            <person name="Liu G."/>
            <person name="Zhang P."/>
            <person name="Song W."/>
            <person name="An N."/>
            <person name="Chalopin D."/>
            <person name="Volff J.N."/>
            <person name="Hong Y."/>
            <person name="Li Q."/>
            <person name="Sha Z."/>
            <person name="Zhou H."/>
            <person name="Xie M."/>
            <person name="Yu Q."/>
            <person name="Liu Y."/>
            <person name="Xiang H."/>
            <person name="Wang N."/>
            <person name="Wu K."/>
            <person name="Yang C."/>
            <person name="Zhou Q."/>
            <person name="Liao X."/>
            <person name="Yang L."/>
            <person name="Hu Q."/>
            <person name="Zhang J."/>
            <person name="Meng L."/>
            <person name="Jin L."/>
            <person name="Tian Y."/>
            <person name="Lian J."/>
            <person name="Yang J."/>
            <person name="Miao G."/>
            <person name="Liu S."/>
            <person name="Liang Z."/>
            <person name="Yan F."/>
            <person name="Li Y."/>
            <person name="Sun B."/>
            <person name="Zhang H."/>
            <person name="Zhang J."/>
            <person name="Zhu Y."/>
            <person name="Du M."/>
            <person name="Zhao Y."/>
            <person name="Schartl M."/>
            <person name="Tang Q."/>
            <person name="Wang J."/>
        </authorList>
    </citation>
    <scope>NUCLEOTIDE SEQUENCE</scope>
</reference>
<feature type="compositionally biased region" description="Low complexity" evidence="1">
    <location>
        <begin position="430"/>
        <end position="443"/>
    </location>
</feature>
<dbReference type="PANTHER" id="PTHR33538">
    <property type="entry name" value="PROTEIN GAMETE EXPRESSED 1"/>
    <property type="match status" value="1"/>
</dbReference>
<feature type="chain" id="PRO_5018252253" evidence="2">
    <location>
        <begin position="23"/>
        <end position="479"/>
    </location>
</feature>
<protein>
    <submittedName>
        <fullName evidence="3">Uncharacterized LOC103384378</fullName>
    </submittedName>
</protein>
<dbReference type="InterPro" id="IPR040346">
    <property type="entry name" value="GEX1/Brambleberry"/>
</dbReference>
<evidence type="ECO:0000256" key="2">
    <source>
        <dbReference type="SAM" id="SignalP"/>
    </source>
</evidence>
<feature type="compositionally biased region" description="Polar residues" evidence="1">
    <location>
        <begin position="365"/>
        <end position="382"/>
    </location>
</feature>
<sequence length="479" mass="54170">MATPSTMVLLLILGLGSQRFFASVTGYGSRSGLDSERGRLQLMRVHSLATHSGYGECWASALKHLDTGCQEMTSENQARIALRFTYCHLRSSGREFSLCPDSSEISRCTAAMDAVAFNTYTEFFTHTHSICHFLQSEAWQNNAEDTIYRLTETSAGVAEQLQSTRQMAEDLIDAQSVALQAQQEILSNGEELKVTLKDSTQGLRSVFSELSAASKEQQVALSELFNRVSFLHSFLLTESHSITSCCYNAAALFISYLLTATQRSSRARLFLLSLVCFNFYLEIKIYQFVTNSDHPEHQNMERLSEYIGILRRFMGFLAICVLVLVSIRYTDPVQQSLELLQQLKETQCSLQEALQRAEQLGDTPKTLQATEDTMGTPDVQQRSVKRSDRKEVFKNRRRKYKEEQETLMSLTTDTTDMSVLLQSTFQSPDSTLLSSTTLDASVSPERRSRRSCPPPLVYSVLVDDKEPRYSLRSRRSEKH</sequence>
<dbReference type="GeneID" id="103384378"/>
<organism evidence="3 4">
    <name type="scientific">Cynoglossus semilaevis</name>
    <name type="common">Tongue sole</name>
    <dbReference type="NCBI Taxonomy" id="244447"/>
    <lineage>
        <taxon>Eukaryota</taxon>
        <taxon>Metazoa</taxon>
        <taxon>Chordata</taxon>
        <taxon>Craniata</taxon>
        <taxon>Vertebrata</taxon>
        <taxon>Euteleostomi</taxon>
        <taxon>Actinopterygii</taxon>
        <taxon>Neopterygii</taxon>
        <taxon>Teleostei</taxon>
        <taxon>Neoteleostei</taxon>
        <taxon>Acanthomorphata</taxon>
        <taxon>Carangaria</taxon>
        <taxon>Pleuronectiformes</taxon>
        <taxon>Pleuronectoidei</taxon>
        <taxon>Cynoglossidae</taxon>
        <taxon>Cynoglossinae</taxon>
        <taxon>Cynoglossus</taxon>
    </lineage>
</organism>
<reference evidence="3" key="3">
    <citation type="submission" date="2025-09" db="UniProtKB">
        <authorList>
            <consortium name="Ensembl"/>
        </authorList>
    </citation>
    <scope>IDENTIFICATION</scope>
</reference>
<evidence type="ECO:0000256" key="1">
    <source>
        <dbReference type="SAM" id="MobiDB-lite"/>
    </source>
</evidence>
<evidence type="ECO:0000313" key="4">
    <source>
        <dbReference type="Proteomes" id="UP000265120"/>
    </source>
</evidence>
<accession>A0A3P8WR41</accession>
<dbReference type="KEGG" id="csem:103384378"/>
<evidence type="ECO:0000313" key="3">
    <source>
        <dbReference type="Ensembl" id="ENSCSEP00000027120.1"/>
    </source>
</evidence>
<proteinExistence type="predicted"/>
<dbReference type="PANTHER" id="PTHR33538:SF2">
    <property type="entry name" value="PROTEIN GAMETE EXPRESSED 1"/>
    <property type="match status" value="1"/>
</dbReference>
<feature type="region of interest" description="Disordered" evidence="1">
    <location>
        <begin position="359"/>
        <end position="390"/>
    </location>
</feature>
<reference evidence="3" key="2">
    <citation type="submission" date="2025-08" db="UniProtKB">
        <authorList>
            <consortium name="Ensembl"/>
        </authorList>
    </citation>
    <scope>IDENTIFICATION</scope>
</reference>
<dbReference type="OMA" id="CFMEMSG"/>
<dbReference type="OrthoDB" id="377549at2759"/>
<dbReference type="AlphaFoldDB" id="A0A3P8WR41"/>
<dbReference type="InParanoid" id="A0A3P8WR41"/>